<reference evidence="3" key="1">
    <citation type="submission" date="2022-11" db="UniProtKB">
        <authorList>
            <consortium name="WormBaseParasite"/>
        </authorList>
    </citation>
    <scope>IDENTIFICATION</scope>
</reference>
<protein>
    <submittedName>
        <fullName evidence="3">Uncharacterized protein</fullName>
    </submittedName>
</protein>
<feature type="compositionally biased region" description="Polar residues" evidence="1">
    <location>
        <begin position="94"/>
        <end position="103"/>
    </location>
</feature>
<dbReference type="AlphaFoldDB" id="A0A914XUE1"/>
<evidence type="ECO:0000313" key="3">
    <source>
        <dbReference type="WBParaSite" id="PSAMB.scaffold96size80756.g1819.t1"/>
    </source>
</evidence>
<evidence type="ECO:0000313" key="2">
    <source>
        <dbReference type="Proteomes" id="UP000887566"/>
    </source>
</evidence>
<proteinExistence type="predicted"/>
<sequence>MSSSSSETSELLSRFDPRRLLRFGKFTRKMLRRPSEVPSNSERVCESNLDNIISYDDFGLSLPTPLDDGHDKHTPTCDLCRNKQRQQRDHSLESTDSANSSDYHTAPLPSDDAEIPLETRDSIECLLETLQTQHGGKVPRWARRAARIVSQRDANDAQWSLRNEGNGLKRLPRLKHETTAALGQAPLRVRVVNKGGKVALLLRRFEQWRADKKSS</sequence>
<feature type="region of interest" description="Disordered" evidence="1">
    <location>
        <begin position="77"/>
        <end position="114"/>
    </location>
</feature>
<dbReference type="WBParaSite" id="PSAMB.scaffold96size80756.g1819.t1">
    <property type="protein sequence ID" value="PSAMB.scaffold96size80756.g1819.t1"/>
    <property type="gene ID" value="PSAMB.scaffold96size80756.g1819"/>
</dbReference>
<organism evidence="2 3">
    <name type="scientific">Plectus sambesii</name>
    <dbReference type="NCBI Taxonomy" id="2011161"/>
    <lineage>
        <taxon>Eukaryota</taxon>
        <taxon>Metazoa</taxon>
        <taxon>Ecdysozoa</taxon>
        <taxon>Nematoda</taxon>
        <taxon>Chromadorea</taxon>
        <taxon>Plectida</taxon>
        <taxon>Plectina</taxon>
        <taxon>Plectoidea</taxon>
        <taxon>Plectidae</taxon>
        <taxon>Plectus</taxon>
    </lineage>
</organism>
<accession>A0A914XUE1</accession>
<name>A0A914XUE1_9BILA</name>
<keyword evidence="2" id="KW-1185">Reference proteome</keyword>
<evidence type="ECO:0000256" key="1">
    <source>
        <dbReference type="SAM" id="MobiDB-lite"/>
    </source>
</evidence>
<dbReference type="Proteomes" id="UP000887566">
    <property type="component" value="Unplaced"/>
</dbReference>